<proteinExistence type="inferred from homology"/>
<dbReference type="InterPro" id="IPR020598">
    <property type="entry name" value="rRNA_Ade_methylase_Trfase_N"/>
</dbReference>
<name>A0A0G1B5E3_9BACT</name>
<dbReference type="GO" id="GO:0005829">
    <property type="term" value="C:cytosol"/>
    <property type="evidence" value="ECO:0007669"/>
    <property type="project" value="TreeGrafter"/>
</dbReference>
<keyword evidence="6 7" id="KW-0694">RNA-binding</keyword>
<feature type="binding site" evidence="7 8">
    <location>
        <position position="24"/>
    </location>
    <ligand>
        <name>S-adenosyl-L-methionine</name>
        <dbReference type="ChEBI" id="CHEBI:59789"/>
    </ligand>
</feature>
<dbReference type="Gene3D" id="3.40.50.150">
    <property type="entry name" value="Vaccinia Virus protein VP39"/>
    <property type="match status" value="1"/>
</dbReference>
<dbReference type="InterPro" id="IPR023165">
    <property type="entry name" value="rRNA_Ade_diMease-like_C"/>
</dbReference>
<dbReference type="GO" id="GO:0052908">
    <property type="term" value="F:16S rRNA (adenine(1518)-N(6)/adenine(1519)-N(6))-dimethyltransferase activity"/>
    <property type="evidence" value="ECO:0007669"/>
    <property type="project" value="UniProtKB-EC"/>
</dbReference>
<keyword evidence="2 7" id="KW-0698">rRNA processing</keyword>
<dbReference type="InterPro" id="IPR029063">
    <property type="entry name" value="SAM-dependent_MTases_sf"/>
</dbReference>
<keyword evidence="4 7" id="KW-0808">Transferase</keyword>
<dbReference type="SMART" id="SM00650">
    <property type="entry name" value="rADc"/>
    <property type="match status" value="1"/>
</dbReference>
<dbReference type="Pfam" id="PF00398">
    <property type="entry name" value="RrnaAD"/>
    <property type="match status" value="1"/>
</dbReference>
<gene>
    <name evidence="7" type="primary">rsmA</name>
    <name evidence="7" type="synonym">ksgA</name>
    <name evidence="10" type="ORF">UV05_C0053G0007</name>
</gene>
<evidence type="ECO:0000256" key="2">
    <source>
        <dbReference type="ARBA" id="ARBA00022552"/>
    </source>
</evidence>
<evidence type="ECO:0000313" key="11">
    <source>
        <dbReference type="Proteomes" id="UP000034875"/>
    </source>
</evidence>
<accession>A0A0G1B5E3</accession>
<keyword evidence="1 7" id="KW-0963">Cytoplasm</keyword>
<evidence type="ECO:0000256" key="8">
    <source>
        <dbReference type="PROSITE-ProRule" id="PRU01026"/>
    </source>
</evidence>
<feature type="binding site" evidence="7 8">
    <location>
        <position position="51"/>
    </location>
    <ligand>
        <name>S-adenosyl-L-methionine</name>
        <dbReference type="ChEBI" id="CHEBI:59789"/>
    </ligand>
</feature>
<dbReference type="SUPFAM" id="SSF53335">
    <property type="entry name" value="S-adenosyl-L-methionine-dependent methyltransferases"/>
    <property type="match status" value="1"/>
</dbReference>
<organism evidence="10 11">
    <name type="scientific">candidate division CPR1 bacterium GW2011_GWA2_42_17</name>
    <dbReference type="NCBI Taxonomy" id="1618341"/>
    <lineage>
        <taxon>Bacteria</taxon>
        <taxon>candidate division CPR1</taxon>
    </lineage>
</organism>
<dbReference type="HAMAP" id="MF_00607">
    <property type="entry name" value="16SrRNA_methyltr_A"/>
    <property type="match status" value="1"/>
</dbReference>
<comment type="subcellular location">
    <subcellularLocation>
        <location evidence="7">Cytoplasm</location>
    </subcellularLocation>
</comment>
<evidence type="ECO:0000256" key="3">
    <source>
        <dbReference type="ARBA" id="ARBA00022603"/>
    </source>
</evidence>
<dbReference type="EMBL" id="LCCZ01000053">
    <property type="protein sequence ID" value="KKS41576.1"/>
    <property type="molecule type" value="Genomic_DNA"/>
</dbReference>
<sequence length="278" mass="31615">MMPDDIQRKLKNLGIMPAKIRGQHFLLDEIVVLEMVEAARVSKKDTVLEIGPGLGILTDILIEKAGKVVVVEIDHMLAQGLQKLASNKLKIIEDDILKVSLPSLIKEKKYKVVANIPYNITSLILQKLLEGDFVPEQIVLLVQEEVAKKIVNSDKKTSRLSLFVEYYGTPCIIRRVKKCAFWPEPKVESAVLQIIMHSKKVVNDREAFVPREYFFKLISAGFSSPRKKMINNLGHTLGMDRDVLFSVFDKIGISRDVRAEDVVFEKWLDLAQTLYQNK</sequence>
<dbReference type="PANTHER" id="PTHR11727:SF7">
    <property type="entry name" value="DIMETHYLADENOSINE TRANSFERASE-RELATED"/>
    <property type="match status" value="1"/>
</dbReference>
<evidence type="ECO:0000256" key="1">
    <source>
        <dbReference type="ARBA" id="ARBA00022490"/>
    </source>
</evidence>
<comment type="function">
    <text evidence="7">Specifically dimethylates two adjacent adenosines (A1518 and A1519) in the loop of a conserved hairpin near the 3'-end of 16S rRNA in the 30S particle. May play a critical role in biogenesis of 30S subunits.</text>
</comment>
<keyword evidence="5 7" id="KW-0949">S-adenosyl-L-methionine</keyword>
<dbReference type="Proteomes" id="UP000034875">
    <property type="component" value="Unassembled WGS sequence"/>
</dbReference>
<feature type="binding site" evidence="7 8">
    <location>
        <position position="95"/>
    </location>
    <ligand>
        <name>S-adenosyl-L-methionine</name>
        <dbReference type="ChEBI" id="CHEBI:59789"/>
    </ligand>
</feature>
<evidence type="ECO:0000256" key="7">
    <source>
        <dbReference type="HAMAP-Rule" id="MF_00607"/>
    </source>
</evidence>
<comment type="similarity">
    <text evidence="7">Belongs to the class I-like SAM-binding methyltransferase superfamily. rRNA adenine N(6)-methyltransferase family. RsmA subfamily.</text>
</comment>
<dbReference type="PROSITE" id="PS51689">
    <property type="entry name" value="SAM_RNA_A_N6_MT"/>
    <property type="match status" value="1"/>
</dbReference>
<feature type="binding site" evidence="7 8">
    <location>
        <position position="26"/>
    </location>
    <ligand>
        <name>S-adenosyl-L-methionine</name>
        <dbReference type="ChEBI" id="CHEBI:59789"/>
    </ligand>
</feature>
<protein>
    <recommendedName>
        <fullName evidence="7">Ribosomal RNA small subunit methyltransferase A</fullName>
        <ecNumber evidence="7">2.1.1.182</ecNumber>
    </recommendedName>
    <alternativeName>
        <fullName evidence="7">16S rRNA (adenine(1518)-N(6)/adenine(1519)-N(6))-dimethyltransferase</fullName>
    </alternativeName>
    <alternativeName>
        <fullName evidence="7">16S rRNA dimethyladenosine transferase</fullName>
    </alternativeName>
    <alternativeName>
        <fullName evidence="7">16S rRNA dimethylase</fullName>
    </alternativeName>
    <alternativeName>
        <fullName evidence="7">S-adenosylmethionine-6-N', N'-adenosyl(rRNA) dimethyltransferase</fullName>
    </alternativeName>
</protein>
<evidence type="ECO:0000259" key="9">
    <source>
        <dbReference type="SMART" id="SM00650"/>
    </source>
</evidence>
<dbReference type="InterPro" id="IPR001737">
    <property type="entry name" value="KsgA/Erm"/>
</dbReference>
<dbReference type="PANTHER" id="PTHR11727">
    <property type="entry name" value="DIMETHYLADENOSINE TRANSFERASE"/>
    <property type="match status" value="1"/>
</dbReference>
<dbReference type="PATRIC" id="fig|1618341.3.peg.701"/>
<dbReference type="Gene3D" id="1.10.8.100">
    <property type="entry name" value="Ribosomal RNA adenine dimethylase-like, domain 2"/>
    <property type="match status" value="1"/>
</dbReference>
<dbReference type="PROSITE" id="PS01131">
    <property type="entry name" value="RRNA_A_DIMETH"/>
    <property type="match status" value="1"/>
</dbReference>
<dbReference type="GO" id="GO:0003723">
    <property type="term" value="F:RNA binding"/>
    <property type="evidence" value="ECO:0007669"/>
    <property type="project" value="UniProtKB-UniRule"/>
</dbReference>
<dbReference type="InterPro" id="IPR011530">
    <property type="entry name" value="rRNA_adenine_dimethylase"/>
</dbReference>
<dbReference type="NCBIfam" id="TIGR00755">
    <property type="entry name" value="ksgA"/>
    <property type="match status" value="1"/>
</dbReference>
<dbReference type="InterPro" id="IPR020596">
    <property type="entry name" value="rRNA_Ade_Mease_Trfase_CS"/>
</dbReference>
<evidence type="ECO:0000256" key="6">
    <source>
        <dbReference type="ARBA" id="ARBA00022884"/>
    </source>
</evidence>
<feature type="binding site" evidence="7 8">
    <location>
        <position position="115"/>
    </location>
    <ligand>
        <name>S-adenosyl-L-methionine</name>
        <dbReference type="ChEBI" id="CHEBI:59789"/>
    </ligand>
</feature>
<feature type="domain" description="Ribosomal RNA adenine methylase transferase N-terminal" evidence="9">
    <location>
        <begin position="31"/>
        <end position="198"/>
    </location>
</feature>
<evidence type="ECO:0000313" key="10">
    <source>
        <dbReference type="EMBL" id="KKS41576.1"/>
    </source>
</evidence>
<reference evidence="10 11" key="1">
    <citation type="journal article" date="2015" name="Nature">
        <title>rRNA introns, odd ribosomes, and small enigmatic genomes across a large radiation of phyla.</title>
        <authorList>
            <person name="Brown C.T."/>
            <person name="Hug L.A."/>
            <person name="Thomas B.C."/>
            <person name="Sharon I."/>
            <person name="Castelle C.J."/>
            <person name="Singh A."/>
            <person name="Wilkins M.J."/>
            <person name="Williams K.H."/>
            <person name="Banfield J.F."/>
        </authorList>
    </citation>
    <scope>NUCLEOTIDE SEQUENCE [LARGE SCALE GENOMIC DNA]</scope>
</reference>
<comment type="catalytic activity">
    <reaction evidence="7">
        <text>adenosine(1518)/adenosine(1519) in 16S rRNA + 4 S-adenosyl-L-methionine = N(6)-dimethyladenosine(1518)/N(6)-dimethyladenosine(1519) in 16S rRNA + 4 S-adenosyl-L-homocysteine + 4 H(+)</text>
        <dbReference type="Rhea" id="RHEA:19609"/>
        <dbReference type="Rhea" id="RHEA-COMP:10232"/>
        <dbReference type="Rhea" id="RHEA-COMP:10233"/>
        <dbReference type="ChEBI" id="CHEBI:15378"/>
        <dbReference type="ChEBI" id="CHEBI:57856"/>
        <dbReference type="ChEBI" id="CHEBI:59789"/>
        <dbReference type="ChEBI" id="CHEBI:74411"/>
        <dbReference type="ChEBI" id="CHEBI:74493"/>
        <dbReference type="EC" id="2.1.1.182"/>
    </reaction>
</comment>
<dbReference type="EC" id="2.1.1.182" evidence="7"/>
<dbReference type="AlphaFoldDB" id="A0A0G1B5E3"/>
<keyword evidence="3 7" id="KW-0489">Methyltransferase</keyword>
<evidence type="ECO:0000256" key="5">
    <source>
        <dbReference type="ARBA" id="ARBA00022691"/>
    </source>
</evidence>
<feature type="binding site" evidence="7 8">
    <location>
        <position position="72"/>
    </location>
    <ligand>
        <name>S-adenosyl-L-methionine</name>
        <dbReference type="ChEBI" id="CHEBI:59789"/>
    </ligand>
</feature>
<evidence type="ECO:0000256" key="4">
    <source>
        <dbReference type="ARBA" id="ARBA00022679"/>
    </source>
</evidence>
<comment type="caution">
    <text evidence="10">The sequence shown here is derived from an EMBL/GenBank/DDBJ whole genome shotgun (WGS) entry which is preliminary data.</text>
</comment>
<dbReference type="CDD" id="cd02440">
    <property type="entry name" value="AdoMet_MTases"/>
    <property type="match status" value="1"/>
</dbReference>